<dbReference type="InterPro" id="IPR036950">
    <property type="entry name" value="PBP_transglycosylase"/>
</dbReference>
<dbReference type="Pfam" id="PF00905">
    <property type="entry name" value="Transpeptidase"/>
    <property type="match status" value="1"/>
</dbReference>
<dbReference type="PROSITE" id="PS50853">
    <property type="entry name" value="FN3"/>
    <property type="match status" value="1"/>
</dbReference>
<protein>
    <submittedName>
        <fullName evidence="12">Transglycosylase domain-containing protein</fullName>
        <ecNumber evidence="12">2.4.-.-</ecNumber>
    </submittedName>
</protein>
<comment type="catalytic activity">
    <reaction evidence="7">
        <text>Preferential cleavage: (Ac)2-L-Lys-D-Ala-|-D-Ala. Also transpeptidation of peptidyl-alanyl moieties that are N-acyl substituents of D-alanine.</text>
        <dbReference type="EC" id="3.4.16.4"/>
    </reaction>
</comment>
<feature type="transmembrane region" description="Helical" evidence="10">
    <location>
        <begin position="33"/>
        <end position="58"/>
    </location>
</feature>
<sequence>MADKMSRTARRNQQKKTPNTKSKKSTKRPLWKTILLSILFVGIAAGIVVGAVGIYWIATAPDLDPDKLDVPLSSVFYDKNGNSFATLGAENRELVRYEELPQVLIDAVIATEDARFFEHSGIDFRRLGGAIMANITDGFGSQGASTITHQVVENFFLSNEKQIKLKVQEQWLALQLERQYSKEEILEMYLNKIFYGDNSYGVAAAAKNYFGITDWDELTLPQAAILAGLPQRPTAYNPYRNPELTAERMDTVLKLMVRHGKITEEEADEARQVDITSLLAEPTDSATPYGAFINRVEEEINEKLPGTDIYSDGLKIHTTIDTSVQDRVEFLLTDSAENPIDYGDEKVQGTIVVLDTKTGAIQGIGGRRNSTRVGDLSYATKKFQPGSTIKPILAYGPAIEYNQMSTYHQILDEPYEVDGKSINNFSRTFSGWVSARTALSKSLNVPTIKLFEEEVDRANAIEFGEKLGLDMPSDLVPSDSLGGGNLLVSPLQLAGAFSVFGNEGIYNEPYAVTSVEFPDGSTVDLRPESEAVIHDYTAYMITDMLKDAITDGTWEAGSLGGLPVAGKTGTTNLGDTAPERWFAGYTTNYTVVSLVGDYQDENGKRIGLPDSVHWTIAQQMFRETILPISEGLETPDFTKPDSVVEVAVERGTNPPELASEFTPASQKVIELFVKGTEPKKTSEKFDRLDPVTGLNATYNEESNSIAVEWSYDTERDVSFVVSASVNDGSMQELSTTEDLSLDISEVEEGASYTIQVVVVSNESSSLTSEPVTTSLTIEAQEEEEETEEDTEEETEPEEEAEEENNEGNIPPVSGLTASYLEDQGFIDVSWTYNGPPASFEVVVNGGQTRTVQSQGIEISGTFTPGETYSITVTPIGQNGANSGVRGETQSTSVTIPQTEEPEDEETSTDEEE</sequence>
<feature type="region of interest" description="Disordered" evidence="9">
    <location>
        <begin position="874"/>
        <end position="912"/>
    </location>
</feature>
<name>A0ABW4HRQ0_9BACI</name>
<feature type="region of interest" description="Disordered" evidence="9">
    <location>
        <begin position="1"/>
        <end position="26"/>
    </location>
</feature>
<organism evidence="12 13">
    <name type="scientific">Oceanobacillus luteolus</name>
    <dbReference type="NCBI Taxonomy" id="1274358"/>
    <lineage>
        <taxon>Bacteria</taxon>
        <taxon>Bacillati</taxon>
        <taxon>Bacillota</taxon>
        <taxon>Bacilli</taxon>
        <taxon>Bacillales</taxon>
        <taxon>Bacillaceae</taxon>
        <taxon>Oceanobacillus</taxon>
    </lineage>
</organism>
<dbReference type="Proteomes" id="UP001597221">
    <property type="component" value="Unassembled WGS sequence"/>
</dbReference>
<keyword evidence="10" id="KW-1133">Transmembrane helix</keyword>
<feature type="compositionally biased region" description="Polar residues" evidence="9">
    <location>
        <begin position="874"/>
        <end position="897"/>
    </location>
</feature>
<dbReference type="InterPro" id="IPR036116">
    <property type="entry name" value="FN3_sf"/>
</dbReference>
<dbReference type="InterPro" id="IPR013783">
    <property type="entry name" value="Ig-like_fold"/>
</dbReference>
<dbReference type="EC" id="2.4.-.-" evidence="12"/>
<keyword evidence="6" id="KW-0511">Multifunctional enzyme</keyword>
<dbReference type="SUPFAM" id="SSF49265">
    <property type="entry name" value="Fibronectin type III"/>
    <property type="match status" value="1"/>
</dbReference>
<dbReference type="InterPro" id="IPR023346">
    <property type="entry name" value="Lysozyme-like_dom_sf"/>
</dbReference>
<keyword evidence="4 12" id="KW-0808">Transferase</keyword>
<dbReference type="PANTHER" id="PTHR32282">
    <property type="entry name" value="BINDING PROTEIN TRANSPEPTIDASE, PUTATIVE-RELATED"/>
    <property type="match status" value="1"/>
</dbReference>
<keyword evidence="10" id="KW-0812">Transmembrane</keyword>
<feature type="compositionally biased region" description="Polar residues" evidence="9">
    <location>
        <begin position="763"/>
        <end position="777"/>
    </location>
</feature>
<evidence type="ECO:0000256" key="9">
    <source>
        <dbReference type="SAM" id="MobiDB-lite"/>
    </source>
</evidence>
<keyword evidence="1" id="KW-0121">Carboxypeptidase</keyword>
<proteinExistence type="predicted"/>
<evidence type="ECO:0000313" key="12">
    <source>
        <dbReference type="EMBL" id="MFD1608323.1"/>
    </source>
</evidence>
<dbReference type="InterPro" id="IPR001264">
    <property type="entry name" value="Glyco_trans_51"/>
</dbReference>
<evidence type="ECO:0000256" key="6">
    <source>
        <dbReference type="ARBA" id="ARBA00023268"/>
    </source>
</evidence>
<keyword evidence="5" id="KW-0378">Hydrolase</keyword>
<dbReference type="RefSeq" id="WP_251510397.1">
    <property type="nucleotide sequence ID" value="NZ_JAMBON010000001.1"/>
</dbReference>
<dbReference type="SUPFAM" id="SSF56601">
    <property type="entry name" value="beta-lactamase/transpeptidase-like"/>
    <property type="match status" value="1"/>
</dbReference>
<keyword evidence="10" id="KW-0472">Membrane</keyword>
<dbReference type="InterPro" id="IPR050396">
    <property type="entry name" value="Glycosyltr_51/Transpeptidase"/>
</dbReference>
<evidence type="ECO:0000259" key="11">
    <source>
        <dbReference type="PROSITE" id="PS50853"/>
    </source>
</evidence>
<dbReference type="SUPFAM" id="SSF53955">
    <property type="entry name" value="Lysozyme-like"/>
    <property type="match status" value="1"/>
</dbReference>
<evidence type="ECO:0000256" key="4">
    <source>
        <dbReference type="ARBA" id="ARBA00022679"/>
    </source>
</evidence>
<feature type="region of interest" description="Disordered" evidence="9">
    <location>
        <begin position="763"/>
        <end position="815"/>
    </location>
</feature>
<feature type="domain" description="Fibronectin type-III" evidence="11">
    <location>
        <begin position="690"/>
        <end position="779"/>
    </location>
</feature>
<dbReference type="SMART" id="SM00060">
    <property type="entry name" value="FN3"/>
    <property type="match status" value="2"/>
</dbReference>
<dbReference type="Gene3D" id="2.60.40.10">
    <property type="entry name" value="Immunoglobulins"/>
    <property type="match status" value="1"/>
</dbReference>
<evidence type="ECO:0000256" key="2">
    <source>
        <dbReference type="ARBA" id="ARBA00022670"/>
    </source>
</evidence>
<keyword evidence="13" id="KW-1185">Reference proteome</keyword>
<evidence type="ECO:0000313" key="13">
    <source>
        <dbReference type="Proteomes" id="UP001597221"/>
    </source>
</evidence>
<dbReference type="EMBL" id="JBHUDE010000049">
    <property type="protein sequence ID" value="MFD1608323.1"/>
    <property type="molecule type" value="Genomic_DNA"/>
</dbReference>
<feature type="compositionally biased region" description="Acidic residues" evidence="9">
    <location>
        <begin position="899"/>
        <end position="912"/>
    </location>
</feature>
<dbReference type="InterPro" id="IPR012338">
    <property type="entry name" value="Beta-lactam/transpept-like"/>
</dbReference>
<feature type="compositionally biased region" description="Acidic residues" evidence="9">
    <location>
        <begin position="779"/>
        <end position="805"/>
    </location>
</feature>
<dbReference type="Pfam" id="PF00912">
    <property type="entry name" value="Transgly"/>
    <property type="match status" value="1"/>
</dbReference>
<accession>A0ABW4HRQ0</accession>
<evidence type="ECO:0000256" key="3">
    <source>
        <dbReference type="ARBA" id="ARBA00022676"/>
    </source>
</evidence>
<keyword evidence="3 12" id="KW-0328">Glycosyltransferase</keyword>
<dbReference type="Gene3D" id="1.10.3810.10">
    <property type="entry name" value="Biosynthetic peptidoglycan transglycosylase-like"/>
    <property type="match status" value="1"/>
</dbReference>
<dbReference type="Gene3D" id="3.40.710.10">
    <property type="entry name" value="DD-peptidase/beta-lactamase superfamily"/>
    <property type="match status" value="1"/>
</dbReference>
<dbReference type="GO" id="GO:0016757">
    <property type="term" value="F:glycosyltransferase activity"/>
    <property type="evidence" value="ECO:0007669"/>
    <property type="project" value="UniProtKB-KW"/>
</dbReference>
<evidence type="ECO:0000256" key="5">
    <source>
        <dbReference type="ARBA" id="ARBA00022801"/>
    </source>
</evidence>
<evidence type="ECO:0000256" key="1">
    <source>
        <dbReference type="ARBA" id="ARBA00022645"/>
    </source>
</evidence>
<dbReference type="InterPro" id="IPR001460">
    <property type="entry name" value="PCN-bd_Tpept"/>
</dbReference>
<comment type="catalytic activity">
    <reaction evidence="8">
        <text>[GlcNAc-(1-&gt;4)-Mur2Ac(oyl-L-Ala-gamma-D-Glu-L-Lys-D-Ala-D-Ala)](n)-di-trans,octa-cis-undecaprenyl diphosphate + beta-D-GlcNAc-(1-&gt;4)-Mur2Ac(oyl-L-Ala-gamma-D-Glu-L-Lys-D-Ala-D-Ala)-di-trans,octa-cis-undecaprenyl diphosphate = [GlcNAc-(1-&gt;4)-Mur2Ac(oyl-L-Ala-gamma-D-Glu-L-Lys-D-Ala-D-Ala)](n+1)-di-trans,octa-cis-undecaprenyl diphosphate + di-trans,octa-cis-undecaprenyl diphosphate + H(+)</text>
        <dbReference type="Rhea" id="RHEA:23708"/>
        <dbReference type="Rhea" id="RHEA-COMP:9602"/>
        <dbReference type="Rhea" id="RHEA-COMP:9603"/>
        <dbReference type="ChEBI" id="CHEBI:15378"/>
        <dbReference type="ChEBI" id="CHEBI:58405"/>
        <dbReference type="ChEBI" id="CHEBI:60033"/>
        <dbReference type="ChEBI" id="CHEBI:78435"/>
        <dbReference type="EC" id="2.4.99.28"/>
    </reaction>
</comment>
<dbReference type="InterPro" id="IPR003961">
    <property type="entry name" value="FN3_dom"/>
</dbReference>
<evidence type="ECO:0000256" key="7">
    <source>
        <dbReference type="ARBA" id="ARBA00034000"/>
    </source>
</evidence>
<evidence type="ECO:0000256" key="8">
    <source>
        <dbReference type="ARBA" id="ARBA00049902"/>
    </source>
</evidence>
<keyword evidence="2" id="KW-0645">Protease</keyword>
<comment type="caution">
    <text evidence="12">The sequence shown here is derived from an EMBL/GenBank/DDBJ whole genome shotgun (WGS) entry which is preliminary data.</text>
</comment>
<reference evidence="13" key="1">
    <citation type="journal article" date="2019" name="Int. J. Syst. Evol. Microbiol.">
        <title>The Global Catalogue of Microorganisms (GCM) 10K type strain sequencing project: providing services to taxonomists for standard genome sequencing and annotation.</title>
        <authorList>
            <consortium name="The Broad Institute Genomics Platform"/>
            <consortium name="The Broad Institute Genome Sequencing Center for Infectious Disease"/>
            <person name="Wu L."/>
            <person name="Ma J."/>
        </authorList>
    </citation>
    <scope>NUCLEOTIDE SEQUENCE [LARGE SCALE GENOMIC DNA]</scope>
    <source>
        <strain evidence="13">CGMCC 1.12376</strain>
    </source>
</reference>
<gene>
    <name evidence="12" type="ORF">ACFSBH_11705</name>
</gene>
<evidence type="ECO:0000256" key="10">
    <source>
        <dbReference type="SAM" id="Phobius"/>
    </source>
</evidence>
<dbReference type="PANTHER" id="PTHR32282:SF29">
    <property type="entry name" value="PENICILLIN-BINDING PROTEIN 1A"/>
    <property type="match status" value="1"/>
</dbReference>